<organism evidence="1 2">
    <name type="scientific">Nephila pilipes</name>
    <name type="common">Giant wood spider</name>
    <name type="synonym">Nephila maculata</name>
    <dbReference type="NCBI Taxonomy" id="299642"/>
    <lineage>
        <taxon>Eukaryota</taxon>
        <taxon>Metazoa</taxon>
        <taxon>Ecdysozoa</taxon>
        <taxon>Arthropoda</taxon>
        <taxon>Chelicerata</taxon>
        <taxon>Arachnida</taxon>
        <taxon>Araneae</taxon>
        <taxon>Araneomorphae</taxon>
        <taxon>Entelegynae</taxon>
        <taxon>Araneoidea</taxon>
        <taxon>Nephilidae</taxon>
        <taxon>Nephila</taxon>
    </lineage>
</organism>
<accession>A0A8X6T7U9</accession>
<dbReference type="AlphaFoldDB" id="A0A8X6T7U9"/>
<reference evidence="1" key="1">
    <citation type="submission" date="2020-08" db="EMBL/GenBank/DDBJ databases">
        <title>Multicomponent nature underlies the extraordinary mechanical properties of spider dragline silk.</title>
        <authorList>
            <person name="Kono N."/>
            <person name="Nakamura H."/>
            <person name="Mori M."/>
            <person name="Yoshida Y."/>
            <person name="Ohtoshi R."/>
            <person name="Malay A.D."/>
            <person name="Moran D.A.P."/>
            <person name="Tomita M."/>
            <person name="Numata K."/>
            <person name="Arakawa K."/>
        </authorList>
    </citation>
    <scope>NUCLEOTIDE SEQUENCE</scope>
</reference>
<dbReference type="Proteomes" id="UP000887013">
    <property type="component" value="Unassembled WGS sequence"/>
</dbReference>
<protein>
    <submittedName>
        <fullName evidence="1">Uncharacterized protein</fullName>
    </submittedName>
</protein>
<sequence>MRERERGDVVSAREWLEQPAAAEEGRVEAESRKIALDMMSRRARPTSSEERRV</sequence>
<proteinExistence type="predicted"/>
<keyword evidence="2" id="KW-1185">Reference proteome</keyword>
<dbReference type="EMBL" id="BMAW01003879">
    <property type="protein sequence ID" value="GFS85923.1"/>
    <property type="molecule type" value="Genomic_DNA"/>
</dbReference>
<feature type="non-terminal residue" evidence="1">
    <location>
        <position position="53"/>
    </location>
</feature>
<evidence type="ECO:0000313" key="1">
    <source>
        <dbReference type="EMBL" id="GFS85923.1"/>
    </source>
</evidence>
<comment type="caution">
    <text evidence="1">The sequence shown here is derived from an EMBL/GenBank/DDBJ whole genome shotgun (WGS) entry which is preliminary data.</text>
</comment>
<name>A0A8X6T7U9_NEPPI</name>
<evidence type="ECO:0000313" key="2">
    <source>
        <dbReference type="Proteomes" id="UP000887013"/>
    </source>
</evidence>
<gene>
    <name evidence="1" type="ORF">NPIL_135701</name>
</gene>